<evidence type="ECO:0000313" key="1">
    <source>
        <dbReference type="EMBL" id="KDS23859.1"/>
    </source>
</evidence>
<dbReference type="EMBL" id="JNHI01000044">
    <property type="protein sequence ID" value="KDS26610.1"/>
    <property type="molecule type" value="Genomic_DNA"/>
</dbReference>
<dbReference type="Proteomes" id="UP000028134">
    <property type="component" value="Unassembled WGS sequence"/>
</dbReference>
<proteinExistence type="predicted"/>
<dbReference type="EMBL" id="JNHI01000032">
    <property type="protein sequence ID" value="KDS27188.1"/>
    <property type="molecule type" value="Genomic_DNA"/>
</dbReference>
<sequence>MKVDFTKFPLFTGIDRQDMVIADIRKDIADGIYRNVPGLPAHVLAEKIYRNELVELADDEIHILDLYTSASVGQLADSWQDYKKNNLETETGK</sequence>
<gene>
    <name evidence="4" type="ORF">M097_0526</name>
    <name evidence="3" type="ORF">M097_3987</name>
    <name evidence="2" type="ORF">M097_4138</name>
    <name evidence="1" type="ORF">M097_4760</name>
</gene>
<evidence type="ECO:0000313" key="5">
    <source>
        <dbReference type="Proteomes" id="UP000028134"/>
    </source>
</evidence>
<dbReference type="RefSeq" id="WP_007848488.1">
    <property type="nucleotide sequence ID" value="NZ_JNHI01000002.1"/>
</dbReference>
<comment type="caution">
    <text evidence="1">The sequence shown here is derived from an EMBL/GenBank/DDBJ whole genome shotgun (WGS) entry which is preliminary data.</text>
</comment>
<dbReference type="EMBL" id="JNHI01000002">
    <property type="protein sequence ID" value="KDS33361.1"/>
    <property type="molecule type" value="Genomic_DNA"/>
</dbReference>
<name>A0A078QKR1_PHOVU</name>
<organism evidence="1 5">
    <name type="scientific">Phocaeicola vulgatus str. 3775 SL</name>
    <name type="common">B</name>
    <name type="synonym">iv</name>
    <dbReference type="NCBI Taxonomy" id="1339350"/>
    <lineage>
        <taxon>Bacteria</taxon>
        <taxon>Pseudomonadati</taxon>
        <taxon>Bacteroidota</taxon>
        <taxon>Bacteroidia</taxon>
        <taxon>Bacteroidales</taxon>
        <taxon>Bacteroidaceae</taxon>
        <taxon>Phocaeicola</taxon>
    </lineage>
</organism>
<evidence type="ECO:0000313" key="4">
    <source>
        <dbReference type="EMBL" id="KDS33361.1"/>
    </source>
</evidence>
<dbReference type="AlphaFoldDB" id="A0A078QKR1"/>
<reference evidence="1 5" key="1">
    <citation type="submission" date="2014-04" db="EMBL/GenBank/DDBJ databases">
        <authorList>
            <person name="Sears C."/>
            <person name="Carroll K."/>
            <person name="Sack B.R."/>
            <person name="Qadri F."/>
            <person name="Myers L.L."/>
            <person name="Chung G.-T."/>
            <person name="Escheverria P."/>
            <person name="Fraser C.M."/>
            <person name="Sadzewicz L."/>
            <person name="Shefchek K.A."/>
            <person name="Tallon L."/>
            <person name="Das S.P."/>
            <person name="Daugherty S."/>
            <person name="Mongodin E.F."/>
        </authorList>
    </citation>
    <scope>NUCLEOTIDE SEQUENCE [LARGE SCALE GENOMIC DNA]</scope>
    <source>
        <strain evidence="1">3775 SL</strain>
        <strain evidence="5">3775 SL(B) 10 (iv)</strain>
    </source>
</reference>
<dbReference type="EMBL" id="JNHI01000103">
    <property type="protein sequence ID" value="KDS23859.1"/>
    <property type="molecule type" value="Genomic_DNA"/>
</dbReference>
<evidence type="ECO:0000313" key="2">
    <source>
        <dbReference type="EMBL" id="KDS26610.1"/>
    </source>
</evidence>
<protein>
    <submittedName>
        <fullName evidence="1">Uncharacterized protein</fullName>
    </submittedName>
</protein>
<evidence type="ECO:0000313" key="3">
    <source>
        <dbReference type="EMBL" id="KDS27188.1"/>
    </source>
</evidence>
<dbReference type="PATRIC" id="fig|1339350.3.peg.3801"/>
<accession>A0A078QKR1</accession>